<gene>
    <name evidence="1" type="ORF">DCF19_22805</name>
</gene>
<dbReference type="EMBL" id="QBML01000047">
    <property type="protein sequence ID" value="PZO35949.1"/>
    <property type="molecule type" value="Genomic_DNA"/>
</dbReference>
<name>A0A2W4W1N2_9CYAN</name>
<evidence type="ECO:0000313" key="1">
    <source>
        <dbReference type="EMBL" id="PZO35949.1"/>
    </source>
</evidence>
<protein>
    <submittedName>
        <fullName evidence="1">Uncharacterized protein</fullName>
    </submittedName>
</protein>
<dbReference type="AlphaFoldDB" id="A0A2W4W1N2"/>
<proteinExistence type="predicted"/>
<reference evidence="1 2" key="1">
    <citation type="submission" date="2018-04" db="EMBL/GenBank/DDBJ databases">
        <authorList>
            <person name="Go L.Y."/>
            <person name="Mitchell J.A."/>
        </authorList>
    </citation>
    <scope>NUCLEOTIDE SEQUENCE [LARGE SCALE GENOMIC DNA]</scope>
    <source>
        <strain evidence="1">ULC066bin1</strain>
    </source>
</reference>
<accession>A0A2W4W1N2</accession>
<evidence type="ECO:0000313" key="2">
    <source>
        <dbReference type="Proteomes" id="UP000249467"/>
    </source>
</evidence>
<organism evidence="1 2">
    <name type="scientific">Pseudanabaena frigida</name>
    <dbReference type="NCBI Taxonomy" id="945775"/>
    <lineage>
        <taxon>Bacteria</taxon>
        <taxon>Bacillati</taxon>
        <taxon>Cyanobacteriota</taxon>
        <taxon>Cyanophyceae</taxon>
        <taxon>Pseudanabaenales</taxon>
        <taxon>Pseudanabaenaceae</taxon>
        <taxon>Pseudanabaena</taxon>
    </lineage>
</organism>
<sequence length="130" mass="14899">MCFFFFIYFRQFVSLLLCLFSFFSLNSNPKVIRIQNAWDTLQNALAKLDSENLTAETILSKNIESLIGLQQDNLQKGKPKNVVVVNWDRLVNIYGQGSNNENITFYSCNAQLVYGQRSVNTTNPVFTQIT</sequence>
<dbReference type="Proteomes" id="UP000249467">
    <property type="component" value="Unassembled WGS sequence"/>
</dbReference>
<comment type="caution">
    <text evidence="1">The sequence shown here is derived from an EMBL/GenBank/DDBJ whole genome shotgun (WGS) entry which is preliminary data.</text>
</comment>
<reference evidence="1 2" key="2">
    <citation type="submission" date="2018-06" db="EMBL/GenBank/DDBJ databases">
        <title>Metagenomic assembly of (sub)arctic Cyanobacteria and their associated microbiome from non-axenic cultures.</title>
        <authorList>
            <person name="Baurain D."/>
        </authorList>
    </citation>
    <scope>NUCLEOTIDE SEQUENCE [LARGE SCALE GENOMIC DNA]</scope>
    <source>
        <strain evidence="1">ULC066bin1</strain>
    </source>
</reference>